<dbReference type="SUPFAM" id="SSF48179">
    <property type="entry name" value="6-phosphogluconate dehydrogenase C-terminal domain-like"/>
    <property type="match status" value="1"/>
</dbReference>
<feature type="domain" description="Pyrroline-5-carboxylate reductase catalytic N-terminal" evidence="3">
    <location>
        <begin position="5"/>
        <end position="98"/>
    </location>
</feature>
<organism evidence="5 6">
    <name type="scientific">Sedimentibacter hydroxybenzoicus DSM 7310</name>
    <dbReference type="NCBI Taxonomy" id="1123245"/>
    <lineage>
        <taxon>Bacteria</taxon>
        <taxon>Bacillati</taxon>
        <taxon>Bacillota</taxon>
        <taxon>Tissierellia</taxon>
        <taxon>Sedimentibacter</taxon>
    </lineage>
</organism>
<dbReference type="InterPro" id="IPR036291">
    <property type="entry name" value="NAD(P)-bd_dom_sf"/>
</dbReference>
<dbReference type="AlphaFoldDB" id="A0A974BLG2"/>
<dbReference type="Gene3D" id="1.10.3730.10">
    <property type="entry name" value="ProC C-terminal domain-like"/>
    <property type="match status" value="1"/>
</dbReference>
<evidence type="ECO:0000256" key="2">
    <source>
        <dbReference type="PIRSR" id="PIRSR000193-1"/>
    </source>
</evidence>
<dbReference type="GO" id="GO:0004735">
    <property type="term" value="F:pyrroline-5-carboxylate reductase activity"/>
    <property type="evidence" value="ECO:0007669"/>
    <property type="project" value="InterPro"/>
</dbReference>
<evidence type="ECO:0000259" key="3">
    <source>
        <dbReference type="Pfam" id="PF03807"/>
    </source>
</evidence>
<gene>
    <name evidence="5" type="ORF">HZF24_12185</name>
</gene>
<dbReference type="SUPFAM" id="SSF51735">
    <property type="entry name" value="NAD(P)-binding Rossmann-fold domains"/>
    <property type="match status" value="1"/>
</dbReference>
<feature type="domain" description="Pyrroline-5-carboxylate reductase dimerisation" evidence="4">
    <location>
        <begin position="161"/>
        <end position="265"/>
    </location>
</feature>
<dbReference type="Pfam" id="PF14748">
    <property type="entry name" value="P5CR_dimer"/>
    <property type="match status" value="1"/>
</dbReference>
<evidence type="ECO:0000259" key="4">
    <source>
        <dbReference type="Pfam" id="PF14748"/>
    </source>
</evidence>
<evidence type="ECO:0000256" key="1">
    <source>
        <dbReference type="ARBA" id="ARBA00005525"/>
    </source>
</evidence>
<accession>A0A974BLG2</accession>
<reference evidence="5" key="1">
    <citation type="submission" date="2020-07" db="EMBL/GenBank/DDBJ databases">
        <title>Genomic analysis of a strain of Sedimentibacter Hydroxybenzoicus DSM7310.</title>
        <authorList>
            <person name="Ma S."/>
        </authorList>
    </citation>
    <scope>NUCLEOTIDE SEQUENCE</scope>
    <source>
        <strain evidence="5">DSM 7310</strain>
    </source>
</reference>
<dbReference type="PIRSF" id="PIRSF000193">
    <property type="entry name" value="Pyrrol-5-carb_rd"/>
    <property type="match status" value="1"/>
</dbReference>
<dbReference type="InterPro" id="IPR008927">
    <property type="entry name" value="6-PGluconate_DH-like_C_sf"/>
</dbReference>
<feature type="binding site" evidence="2">
    <location>
        <position position="58"/>
    </location>
    <ligand>
        <name>NADPH</name>
        <dbReference type="ChEBI" id="CHEBI:57783"/>
    </ligand>
</feature>
<dbReference type="PANTHER" id="PTHR11645">
    <property type="entry name" value="PYRROLINE-5-CARBOXYLATE REDUCTASE"/>
    <property type="match status" value="1"/>
</dbReference>
<comment type="similarity">
    <text evidence="1">Belongs to the pyrroline-5-carboxylate reductase family.</text>
</comment>
<dbReference type="InterPro" id="IPR029036">
    <property type="entry name" value="P5CR_dimer"/>
</dbReference>
<dbReference type="PANTHER" id="PTHR11645:SF53">
    <property type="entry name" value="PYRROLINE-5-CARBOXYLATE REDUCTASE 3"/>
    <property type="match status" value="1"/>
</dbReference>
<proteinExistence type="inferred from homology"/>
<keyword evidence="6" id="KW-1185">Reference proteome</keyword>
<dbReference type="RefSeq" id="WP_179238603.1">
    <property type="nucleotide sequence ID" value="NZ_JACBNQ010000014.1"/>
</dbReference>
<evidence type="ECO:0000313" key="5">
    <source>
        <dbReference type="EMBL" id="NYB74897.1"/>
    </source>
</evidence>
<dbReference type="Gene3D" id="3.40.50.720">
    <property type="entry name" value="NAD(P)-binding Rossmann-like Domain"/>
    <property type="match status" value="1"/>
</dbReference>
<comment type="caution">
    <text evidence="5">The sequence shown here is derived from an EMBL/GenBank/DDBJ whole genome shotgun (WGS) entry which is preliminary data.</text>
</comment>
<dbReference type="InterPro" id="IPR028939">
    <property type="entry name" value="P5C_Rdtase_cat_N"/>
</dbReference>
<dbReference type="Proteomes" id="UP000611629">
    <property type="component" value="Unassembled WGS sequence"/>
</dbReference>
<dbReference type="EMBL" id="JACBNQ010000014">
    <property type="protein sequence ID" value="NYB74897.1"/>
    <property type="molecule type" value="Genomic_DNA"/>
</dbReference>
<keyword evidence="2" id="KW-0521">NADP</keyword>
<dbReference type="InterPro" id="IPR000304">
    <property type="entry name" value="Pyrroline-COOH_reductase"/>
</dbReference>
<dbReference type="Pfam" id="PF03807">
    <property type="entry name" value="F420_oxidored"/>
    <property type="match status" value="1"/>
</dbReference>
<sequence>MKKEIGIIGIGNVGSMLLRKFTEFNIFREENICVANRSEEKLESLSIKYPDITICKNNIELTQKCKNILLCVEPLNLPDVLMEIQPYTDSEAYLMVSTSMVAVEDIQKFHDGGITIFMPTLISMVNGGVTLAYHNSRADNNQKTFFHNSLKQFSEVKILEESDINICQNMTASFPGFFAEIMLEFVKSASVKSRNVSDEELEHMLLVSLLGASRLLLEKNMSFEETINRVSTKGGITYEGVKVFEKSLPDVFSEALCASMSRYKEITKIASTDIDKLKSQK</sequence>
<name>A0A974BLG2_SEDHY</name>
<evidence type="ECO:0000313" key="6">
    <source>
        <dbReference type="Proteomes" id="UP000611629"/>
    </source>
</evidence>
<protein>
    <submittedName>
        <fullName evidence="5">NAD(P)-binding domain-containing protein</fullName>
    </submittedName>
</protein>
<dbReference type="GO" id="GO:0055129">
    <property type="term" value="P:L-proline biosynthetic process"/>
    <property type="evidence" value="ECO:0007669"/>
    <property type="project" value="TreeGrafter"/>
</dbReference>